<keyword evidence="3" id="KW-1185">Reference proteome</keyword>
<evidence type="ECO:0000259" key="1">
    <source>
        <dbReference type="Pfam" id="PF21266"/>
    </source>
</evidence>
<dbReference type="EMBL" id="JBBHLL010001268">
    <property type="protein sequence ID" value="KAK7796289.1"/>
    <property type="molecule type" value="Genomic_DNA"/>
</dbReference>
<dbReference type="AlphaFoldDB" id="A0AAW0H3N8"/>
<protein>
    <recommendedName>
        <fullName evidence="1">RRP4 S1 domain-containing protein</fullName>
    </recommendedName>
</protein>
<gene>
    <name evidence="2" type="ORF">U0070_008288</name>
</gene>
<reference evidence="2 3" key="1">
    <citation type="journal article" date="2023" name="bioRxiv">
        <title>Conserved and derived expression patterns and positive selection on dental genes reveal complex evolutionary context of ever-growing rodent molars.</title>
        <authorList>
            <person name="Calamari Z.T."/>
            <person name="Song A."/>
            <person name="Cohen E."/>
            <person name="Akter M."/>
            <person name="Roy R.D."/>
            <person name="Hallikas O."/>
            <person name="Christensen M.M."/>
            <person name="Li P."/>
            <person name="Marangoni P."/>
            <person name="Jernvall J."/>
            <person name="Klein O.D."/>
        </authorList>
    </citation>
    <scope>NUCLEOTIDE SEQUENCE [LARGE SCALE GENOMIC DNA]</scope>
    <source>
        <strain evidence="2">V071</strain>
    </source>
</reference>
<name>A0AAW0H3N8_MYOGA</name>
<sequence length="181" mass="20529">GYNHHGHRIHVGKWDIHGGREVHSICGWLVERVNNLICVKALKTRYNWRSRRHCSGQNHRGSTEEVEGELMRRSAEDELAMRGFLQEGNLISVEVQVVFSDGAVSLHTRSLKYGKLDQTYPTPEHKDEDAGSFIAHLELLPLSNREVISQHSLAGNSERCYMTPASCTAMRPPLHIRSKIP</sequence>
<proteinExistence type="predicted"/>
<dbReference type="InterPro" id="IPR012340">
    <property type="entry name" value="NA-bd_OB-fold"/>
</dbReference>
<dbReference type="SUPFAM" id="SSF50249">
    <property type="entry name" value="Nucleic acid-binding proteins"/>
    <property type="match status" value="1"/>
</dbReference>
<organism evidence="2 3">
    <name type="scientific">Myodes glareolus</name>
    <name type="common">Bank vole</name>
    <name type="synonym">Clethrionomys glareolus</name>
    <dbReference type="NCBI Taxonomy" id="447135"/>
    <lineage>
        <taxon>Eukaryota</taxon>
        <taxon>Metazoa</taxon>
        <taxon>Chordata</taxon>
        <taxon>Craniata</taxon>
        <taxon>Vertebrata</taxon>
        <taxon>Euteleostomi</taxon>
        <taxon>Mammalia</taxon>
        <taxon>Eutheria</taxon>
        <taxon>Euarchontoglires</taxon>
        <taxon>Glires</taxon>
        <taxon>Rodentia</taxon>
        <taxon>Myomorpha</taxon>
        <taxon>Muroidea</taxon>
        <taxon>Cricetidae</taxon>
        <taxon>Arvicolinae</taxon>
        <taxon>Myodes</taxon>
    </lineage>
</organism>
<dbReference type="Pfam" id="PF21266">
    <property type="entry name" value="S1_RRP4"/>
    <property type="match status" value="1"/>
</dbReference>
<dbReference type="InterPro" id="IPR048565">
    <property type="entry name" value="S1_RRP4"/>
</dbReference>
<comment type="caution">
    <text evidence="2">The sequence shown here is derived from an EMBL/GenBank/DDBJ whole genome shotgun (WGS) entry which is preliminary data.</text>
</comment>
<feature type="non-terminal residue" evidence="2">
    <location>
        <position position="1"/>
    </location>
</feature>
<accession>A0AAW0H3N8</accession>
<feature type="domain" description="RRP4 S1" evidence="1">
    <location>
        <begin position="65"/>
        <end position="96"/>
    </location>
</feature>
<evidence type="ECO:0000313" key="2">
    <source>
        <dbReference type="EMBL" id="KAK7796289.1"/>
    </source>
</evidence>
<dbReference type="Gene3D" id="2.40.50.140">
    <property type="entry name" value="Nucleic acid-binding proteins"/>
    <property type="match status" value="1"/>
</dbReference>
<evidence type="ECO:0000313" key="3">
    <source>
        <dbReference type="Proteomes" id="UP001488838"/>
    </source>
</evidence>
<dbReference type="Proteomes" id="UP001488838">
    <property type="component" value="Unassembled WGS sequence"/>
</dbReference>